<dbReference type="CDD" id="cd00397">
    <property type="entry name" value="DNA_BRE_C"/>
    <property type="match status" value="1"/>
</dbReference>
<keyword evidence="1" id="KW-0238">DNA-binding</keyword>
<dbReference type="InterPro" id="IPR050090">
    <property type="entry name" value="Tyrosine_recombinase_XerCD"/>
</dbReference>
<protein>
    <recommendedName>
        <fullName evidence="3">Tyr recombinase domain-containing protein</fullName>
    </recommendedName>
</protein>
<feature type="domain" description="Tyr recombinase" evidence="3">
    <location>
        <begin position="315"/>
        <end position="509"/>
    </location>
</feature>
<dbReference type="SUPFAM" id="SSF56349">
    <property type="entry name" value="DNA breaking-rejoining enzymes"/>
    <property type="match status" value="2"/>
</dbReference>
<evidence type="ECO:0000259" key="3">
    <source>
        <dbReference type="PROSITE" id="PS51898"/>
    </source>
</evidence>
<dbReference type="InterPro" id="IPR011010">
    <property type="entry name" value="DNA_brk_join_enz"/>
</dbReference>
<feature type="non-terminal residue" evidence="4">
    <location>
        <position position="1"/>
    </location>
</feature>
<dbReference type="Proteomes" id="UP000801492">
    <property type="component" value="Unassembled WGS sequence"/>
</dbReference>
<dbReference type="GO" id="GO:0015074">
    <property type="term" value="P:DNA integration"/>
    <property type="evidence" value="ECO:0007669"/>
    <property type="project" value="InterPro"/>
</dbReference>
<dbReference type="GO" id="GO:0003677">
    <property type="term" value="F:DNA binding"/>
    <property type="evidence" value="ECO:0007669"/>
    <property type="project" value="UniProtKB-KW"/>
</dbReference>
<dbReference type="PROSITE" id="PS51898">
    <property type="entry name" value="TYR_RECOMBINASE"/>
    <property type="match status" value="1"/>
</dbReference>
<keyword evidence="5" id="KW-1185">Reference proteome</keyword>
<dbReference type="OrthoDB" id="6783727at2759"/>
<keyword evidence="2" id="KW-0233">DNA recombination</keyword>
<sequence>VVLILGVAGACSRDELCRISVDDIEDTGTIIIVNIPKGETNKERNFVIQSENEDLNMANVFRKYAALRPGAIEHQRFFLCYKQGQCGIRPVGIHTFGKIPSDIAKYLGLNNPNSYTGHSFRRSSAMLLANAGANILSLKRHGSWESNILVERFIKESLENNRKIANHLLSGNDCKPNTAVIAVPSSSLFPSGVNLQQENKCEESDLEKSFGIPPDIADAGNNPTLNVLPKKSRQRYELTYSKFKQWCENKKVKEITENILLEYFLEMARQLKSSSLWSKYSMLKASLEIKDGVNIKKFSKLTTFLKWKSKGYRAQKSKTFSKDEIKRFLLQAPDDKYLMMKVVLILGVAGACSRDELCKISLDDFEDTGTVIIINIPKNETNNERNFVIQSENGDLNMANIFRKYASLRPAATEHRRFFICYKQGQCGMRPVGIHAFGKIPSDIAKYLELDDPNGYTAQCFRRSSITLLANAGADVLNLKRYGGWKSSTLAKKYIRESLENKRIANHVVSRDDYKPNTQTVADIVTIGKKNAPFSNLLEAHFMPSSRRGENEYEESDVEELLGIPSDIANAANNATLNVLPEKSRQIYELAYSKFKQWCENKKVREITEDVLLRYFSEMAGQLKSSSLWAKYSMLKASLGVKDGVNIKKFSKLTAFLKWKSTGYRAQKSNTFSRDEIKKFLLQAPDDKYLLMK</sequence>
<reference evidence="4" key="1">
    <citation type="submission" date="2019-08" db="EMBL/GenBank/DDBJ databases">
        <title>The genome of the North American firefly Photinus pyralis.</title>
        <authorList>
            <consortium name="Photinus pyralis genome working group"/>
            <person name="Fallon T.R."/>
            <person name="Sander Lower S.E."/>
            <person name="Weng J.-K."/>
        </authorList>
    </citation>
    <scope>NUCLEOTIDE SEQUENCE</scope>
    <source>
        <strain evidence="4">TRF0915ILg1</strain>
        <tissue evidence="4">Whole body</tissue>
    </source>
</reference>
<gene>
    <name evidence="4" type="ORF">ILUMI_10448</name>
</gene>
<accession>A0A8K0GDL9</accession>
<proteinExistence type="predicted"/>
<evidence type="ECO:0000313" key="5">
    <source>
        <dbReference type="Proteomes" id="UP000801492"/>
    </source>
</evidence>
<dbReference type="PANTHER" id="PTHR30349:SF41">
    <property type="entry name" value="INTEGRASE_RECOMBINASE PROTEIN MJ0367-RELATED"/>
    <property type="match status" value="1"/>
</dbReference>
<evidence type="ECO:0000313" key="4">
    <source>
        <dbReference type="EMBL" id="KAF2895724.1"/>
    </source>
</evidence>
<name>A0A8K0GDL9_IGNLU</name>
<dbReference type="InterPro" id="IPR013762">
    <property type="entry name" value="Integrase-like_cat_sf"/>
</dbReference>
<evidence type="ECO:0000256" key="2">
    <source>
        <dbReference type="ARBA" id="ARBA00023172"/>
    </source>
</evidence>
<organism evidence="4 5">
    <name type="scientific">Ignelater luminosus</name>
    <name type="common">Cucubano</name>
    <name type="synonym">Pyrophorus luminosus</name>
    <dbReference type="NCBI Taxonomy" id="2038154"/>
    <lineage>
        <taxon>Eukaryota</taxon>
        <taxon>Metazoa</taxon>
        <taxon>Ecdysozoa</taxon>
        <taxon>Arthropoda</taxon>
        <taxon>Hexapoda</taxon>
        <taxon>Insecta</taxon>
        <taxon>Pterygota</taxon>
        <taxon>Neoptera</taxon>
        <taxon>Endopterygota</taxon>
        <taxon>Coleoptera</taxon>
        <taxon>Polyphaga</taxon>
        <taxon>Elateriformia</taxon>
        <taxon>Elateroidea</taxon>
        <taxon>Elateridae</taxon>
        <taxon>Agrypninae</taxon>
        <taxon>Pyrophorini</taxon>
        <taxon>Ignelater</taxon>
    </lineage>
</organism>
<dbReference type="PANTHER" id="PTHR30349">
    <property type="entry name" value="PHAGE INTEGRASE-RELATED"/>
    <property type="match status" value="1"/>
</dbReference>
<dbReference type="GO" id="GO:0006310">
    <property type="term" value="P:DNA recombination"/>
    <property type="evidence" value="ECO:0007669"/>
    <property type="project" value="UniProtKB-KW"/>
</dbReference>
<dbReference type="AlphaFoldDB" id="A0A8K0GDL9"/>
<dbReference type="EMBL" id="VTPC01005714">
    <property type="protein sequence ID" value="KAF2895724.1"/>
    <property type="molecule type" value="Genomic_DNA"/>
</dbReference>
<feature type="non-terminal residue" evidence="4">
    <location>
        <position position="693"/>
    </location>
</feature>
<dbReference type="Gene3D" id="1.10.443.10">
    <property type="entry name" value="Intergrase catalytic core"/>
    <property type="match status" value="2"/>
</dbReference>
<evidence type="ECO:0000256" key="1">
    <source>
        <dbReference type="ARBA" id="ARBA00023125"/>
    </source>
</evidence>
<comment type="caution">
    <text evidence="4">The sequence shown here is derived from an EMBL/GenBank/DDBJ whole genome shotgun (WGS) entry which is preliminary data.</text>
</comment>
<dbReference type="InterPro" id="IPR002104">
    <property type="entry name" value="Integrase_catalytic"/>
</dbReference>